<dbReference type="SUPFAM" id="SSF47413">
    <property type="entry name" value="lambda repressor-like DNA-binding domains"/>
    <property type="match status" value="1"/>
</dbReference>
<keyword evidence="2" id="KW-0805">Transcription regulation</keyword>
<keyword evidence="4" id="KW-0804">Transcription</keyword>
<reference evidence="6 7" key="1">
    <citation type="submission" date="2018-05" db="EMBL/GenBank/DDBJ databases">
        <title>Acuticoccus sediminis sp. nov., isolated from deep-sea sediment of Indian Ocean.</title>
        <authorList>
            <person name="Liu X."/>
            <person name="Lai Q."/>
            <person name="Du Y."/>
            <person name="Sun F."/>
            <person name="Zhang X."/>
            <person name="Wang S."/>
            <person name="Shao Z."/>
        </authorList>
    </citation>
    <scope>NUCLEOTIDE SEQUENCE [LARGE SCALE GENOMIC DNA]</scope>
    <source>
        <strain evidence="6 7">PTG4-2</strain>
    </source>
</reference>
<dbReference type="InterPro" id="IPR010359">
    <property type="entry name" value="IrrE_HExxH"/>
</dbReference>
<evidence type="ECO:0000256" key="4">
    <source>
        <dbReference type="ARBA" id="ARBA00023163"/>
    </source>
</evidence>
<feature type="domain" description="HTH cro/C1-type" evidence="5">
    <location>
        <begin position="13"/>
        <end position="67"/>
    </location>
</feature>
<dbReference type="InterPro" id="IPR001387">
    <property type="entry name" value="Cro/C1-type_HTH"/>
</dbReference>
<accession>A0A8B2NJG6</accession>
<sequence length="465" mass="50946">MATVQRVPIGDRIRSQRRTRGVTQRDLASSIGVSPAYLSLIESDKRQIGGRLLKRIAERLGVPTDAFTAVSDDRLASDLHEIAQRIDAAPPGMAAPLVAFSPEWARVVLELHTRAITAEARAFRLADRFARDPQWTSFAHDILSRITSIRSAAEILSDDALLDEAQRERFTGTVVAESARLTDVARDMIAALQSGTTADAAGADVREVDAFLHDNNNYFGTIETLLEAHPLPGLAGLPSERFAAARRAVEERFPTVVDDVIGDHEFRTEGAERRARGAIWRYAAGAAMMPYRPFREAALEARYDLDDLSARFGASFEQVAHRLATLRRPGEEGVPFAFLRVDPAGTVSKRLSTTELRLPLFGACPLWVVYETFAQPGRTLSQMVDLGGERFLLIARAVEKTPRRQAQPPTRFAIMLGVAAEHAGAVVYGDAFASHRDSVITFAGYECLSCKRPACQQRAHGAEGA</sequence>
<keyword evidence="3" id="KW-0238">DNA-binding</keyword>
<dbReference type="Gene3D" id="1.10.260.40">
    <property type="entry name" value="lambda repressor-like DNA-binding domains"/>
    <property type="match status" value="1"/>
</dbReference>
<dbReference type="PANTHER" id="PTHR46797">
    <property type="entry name" value="HTH-TYPE TRANSCRIPTIONAL REGULATOR"/>
    <property type="match status" value="1"/>
</dbReference>
<evidence type="ECO:0000256" key="2">
    <source>
        <dbReference type="ARBA" id="ARBA00023015"/>
    </source>
</evidence>
<dbReference type="Pfam" id="PF09856">
    <property type="entry name" value="ScfRs"/>
    <property type="match status" value="1"/>
</dbReference>
<dbReference type="InterPro" id="IPR018653">
    <property type="entry name" value="ScfR_C"/>
</dbReference>
<organism evidence="6 7">
    <name type="scientific">Acuticoccus sediminis</name>
    <dbReference type="NCBI Taxonomy" id="2184697"/>
    <lineage>
        <taxon>Bacteria</taxon>
        <taxon>Pseudomonadati</taxon>
        <taxon>Pseudomonadota</taxon>
        <taxon>Alphaproteobacteria</taxon>
        <taxon>Hyphomicrobiales</taxon>
        <taxon>Amorphaceae</taxon>
        <taxon>Acuticoccus</taxon>
    </lineage>
</organism>
<dbReference type="Pfam" id="PF01381">
    <property type="entry name" value="HTH_3"/>
    <property type="match status" value="1"/>
</dbReference>
<comment type="similarity">
    <text evidence="1">Belongs to the short-chain fatty acyl-CoA assimilation regulator (ScfR) family.</text>
</comment>
<dbReference type="PANTHER" id="PTHR46797:SF23">
    <property type="entry name" value="HTH-TYPE TRANSCRIPTIONAL REGULATOR SUTR"/>
    <property type="match status" value="1"/>
</dbReference>
<gene>
    <name evidence="6" type="ORF">DLJ53_23735</name>
</gene>
<dbReference type="CDD" id="cd00093">
    <property type="entry name" value="HTH_XRE"/>
    <property type="match status" value="1"/>
</dbReference>
<evidence type="ECO:0000313" key="6">
    <source>
        <dbReference type="EMBL" id="RAH99525.1"/>
    </source>
</evidence>
<dbReference type="GO" id="GO:0005829">
    <property type="term" value="C:cytosol"/>
    <property type="evidence" value="ECO:0007669"/>
    <property type="project" value="TreeGrafter"/>
</dbReference>
<dbReference type="PROSITE" id="PS50943">
    <property type="entry name" value="HTH_CROC1"/>
    <property type="match status" value="1"/>
</dbReference>
<dbReference type="GO" id="GO:0003677">
    <property type="term" value="F:DNA binding"/>
    <property type="evidence" value="ECO:0007669"/>
    <property type="project" value="UniProtKB-KW"/>
</dbReference>
<evidence type="ECO:0000313" key="7">
    <source>
        <dbReference type="Proteomes" id="UP000249590"/>
    </source>
</evidence>
<dbReference type="InterPro" id="IPR050807">
    <property type="entry name" value="TransReg_Diox_bact_type"/>
</dbReference>
<keyword evidence="7" id="KW-1185">Reference proteome</keyword>
<comment type="caution">
    <text evidence="6">The sequence shown here is derived from an EMBL/GenBank/DDBJ whole genome shotgun (WGS) entry which is preliminary data.</text>
</comment>
<dbReference type="AlphaFoldDB" id="A0A8B2NJG6"/>
<dbReference type="Pfam" id="PF06114">
    <property type="entry name" value="Peptidase_M78"/>
    <property type="match status" value="1"/>
</dbReference>
<evidence type="ECO:0000256" key="1">
    <source>
        <dbReference type="ARBA" id="ARBA00007227"/>
    </source>
</evidence>
<name>A0A8B2NJG6_9HYPH</name>
<proteinExistence type="inferred from homology"/>
<dbReference type="RefSeq" id="WP_111349812.1">
    <property type="nucleotide sequence ID" value="NZ_JAIWKD010000006.1"/>
</dbReference>
<dbReference type="Proteomes" id="UP000249590">
    <property type="component" value="Unassembled WGS sequence"/>
</dbReference>
<evidence type="ECO:0000259" key="5">
    <source>
        <dbReference type="PROSITE" id="PS50943"/>
    </source>
</evidence>
<protein>
    <recommendedName>
        <fullName evidence="5">HTH cro/C1-type domain-containing protein</fullName>
    </recommendedName>
</protein>
<dbReference type="InterPro" id="IPR010982">
    <property type="entry name" value="Lambda_DNA-bd_dom_sf"/>
</dbReference>
<dbReference type="GO" id="GO:0003700">
    <property type="term" value="F:DNA-binding transcription factor activity"/>
    <property type="evidence" value="ECO:0007669"/>
    <property type="project" value="TreeGrafter"/>
</dbReference>
<dbReference type="EMBL" id="QHHQ01000005">
    <property type="protein sequence ID" value="RAH99525.1"/>
    <property type="molecule type" value="Genomic_DNA"/>
</dbReference>
<evidence type="ECO:0000256" key="3">
    <source>
        <dbReference type="ARBA" id="ARBA00023125"/>
    </source>
</evidence>
<dbReference type="SMART" id="SM00530">
    <property type="entry name" value="HTH_XRE"/>
    <property type="match status" value="1"/>
</dbReference>